<evidence type="ECO:0000256" key="3">
    <source>
        <dbReference type="ARBA" id="ARBA00023125"/>
    </source>
</evidence>
<dbReference type="PIRSF" id="PIRSF019251">
    <property type="entry name" value="Rv0465c"/>
    <property type="match status" value="1"/>
</dbReference>
<feature type="domain" description="HTH cro/C1-type" evidence="6">
    <location>
        <begin position="15"/>
        <end position="69"/>
    </location>
</feature>
<proteinExistence type="inferred from homology"/>
<protein>
    <submittedName>
        <fullName evidence="7">Transcriptional regulator, XRE family</fullName>
    </submittedName>
</protein>
<keyword evidence="4" id="KW-0804">Transcription</keyword>
<keyword evidence="2" id="KW-0805">Transcription regulation</keyword>
<comment type="similarity">
    <text evidence="1">Belongs to the short-chain fatty acyl-CoA assimilation regulator (ScfR) family.</text>
</comment>
<dbReference type="RefSeq" id="WP_021098107.1">
    <property type="nucleotide sequence ID" value="NZ_KE557321.1"/>
</dbReference>
<dbReference type="AlphaFoldDB" id="S9QYF9"/>
<dbReference type="EMBL" id="AOLV01000020">
    <property type="protein sequence ID" value="EPX84663.1"/>
    <property type="molecule type" value="Genomic_DNA"/>
</dbReference>
<dbReference type="SMART" id="SM00530">
    <property type="entry name" value="HTH_XRE"/>
    <property type="match status" value="1"/>
</dbReference>
<dbReference type="Proteomes" id="UP000015346">
    <property type="component" value="Unassembled WGS sequence"/>
</dbReference>
<name>S9QYF9_9RHOB</name>
<keyword evidence="8" id="KW-1185">Reference proteome</keyword>
<dbReference type="Pfam" id="PF01381">
    <property type="entry name" value="HTH_3"/>
    <property type="match status" value="1"/>
</dbReference>
<dbReference type="GO" id="GO:0003700">
    <property type="term" value="F:DNA-binding transcription factor activity"/>
    <property type="evidence" value="ECO:0007669"/>
    <property type="project" value="TreeGrafter"/>
</dbReference>
<evidence type="ECO:0000256" key="5">
    <source>
        <dbReference type="SAM" id="MobiDB-lite"/>
    </source>
</evidence>
<dbReference type="CDD" id="cd00093">
    <property type="entry name" value="HTH_XRE"/>
    <property type="match status" value="1"/>
</dbReference>
<dbReference type="PATRIC" id="fig|1123069.3.peg.1993"/>
<evidence type="ECO:0000256" key="2">
    <source>
        <dbReference type="ARBA" id="ARBA00023015"/>
    </source>
</evidence>
<accession>S9QYF9</accession>
<dbReference type="Pfam" id="PF06114">
    <property type="entry name" value="Peptidase_M78"/>
    <property type="match status" value="1"/>
</dbReference>
<dbReference type="GO" id="GO:0003677">
    <property type="term" value="F:DNA binding"/>
    <property type="evidence" value="ECO:0007669"/>
    <property type="project" value="UniProtKB-KW"/>
</dbReference>
<dbReference type="InterPro" id="IPR018653">
    <property type="entry name" value="ScfR_C"/>
</dbReference>
<dbReference type="InterPro" id="IPR010982">
    <property type="entry name" value="Lambda_DNA-bd_dom_sf"/>
</dbReference>
<reference evidence="7 8" key="1">
    <citation type="journal article" date="2013" name="Stand. Genomic Sci.">
        <title>Genome sequence of the reddish-pigmented Rubellimicrobium thermophilum type strain (DSM 16684(T)), a member of the Roseobacter clade.</title>
        <authorList>
            <person name="Fiebig A."/>
            <person name="Riedel T."/>
            <person name="Gronow S."/>
            <person name="Petersen J."/>
            <person name="Klenk H.P."/>
            <person name="Goker M."/>
        </authorList>
    </citation>
    <scope>NUCLEOTIDE SEQUENCE [LARGE SCALE GENOMIC DNA]</scope>
    <source>
        <strain evidence="7 8">DSM 16684</strain>
    </source>
</reference>
<evidence type="ECO:0000256" key="4">
    <source>
        <dbReference type="ARBA" id="ARBA00023163"/>
    </source>
</evidence>
<dbReference type="Gene3D" id="1.10.260.40">
    <property type="entry name" value="lambda repressor-like DNA-binding domains"/>
    <property type="match status" value="1"/>
</dbReference>
<organism evidence="7 8">
    <name type="scientific">Rubellimicrobium thermophilum DSM 16684</name>
    <dbReference type="NCBI Taxonomy" id="1123069"/>
    <lineage>
        <taxon>Bacteria</taxon>
        <taxon>Pseudomonadati</taxon>
        <taxon>Pseudomonadota</taxon>
        <taxon>Alphaproteobacteria</taxon>
        <taxon>Rhodobacterales</taxon>
        <taxon>Roseobacteraceae</taxon>
        <taxon>Rubellimicrobium</taxon>
    </lineage>
</organism>
<dbReference type="SUPFAM" id="SSF47413">
    <property type="entry name" value="lambda repressor-like DNA-binding domains"/>
    <property type="match status" value="1"/>
</dbReference>
<gene>
    <name evidence="7" type="ORF">ruthe_02023</name>
</gene>
<evidence type="ECO:0000256" key="1">
    <source>
        <dbReference type="ARBA" id="ARBA00007227"/>
    </source>
</evidence>
<dbReference type="PANTHER" id="PTHR46797">
    <property type="entry name" value="HTH-TYPE TRANSCRIPTIONAL REGULATOR"/>
    <property type="match status" value="1"/>
</dbReference>
<evidence type="ECO:0000313" key="8">
    <source>
        <dbReference type="Proteomes" id="UP000015346"/>
    </source>
</evidence>
<keyword evidence="3" id="KW-0238">DNA-binding</keyword>
<sequence>MAADARRKVMAGPQIRRLRHSLGLSQSAMAAELGISVSYLNLVERNQRPLTAQLLIRLSETYAIDARDFASSEEARIQTELEEILADPVLRGQPVPRAEIRAALDQAPGVVAALRSLHAAYAALAELQGGLAQAAPASERGEPAILPQDPVERVRNLLQEAQNHFPALEDAAERIATELPEGDRLAALTARLRERHGIRLRILPYREMGVTLRHYDRHRRVLMISELVEPPGRTFQAAFQLGLMEAAGPVEERLDAAALPEGAARRLGRVALLNYVAAAILMPYAPFLAAAQETGYDVDVLAARFGASWEQVAHRLTTLARPSARGIPFFMIRVDAAGNVSKRFASGAFPFARMGGTCPRWNLHEALARPGQTLTQVIELPDGARWFSVARAVRRIAMPWGEIEPMFAVGLGCEIKHAGALVYGRSVREMPPVAIGPNCRLCERPHCPSRAAPPLTRPPDMTEATRGLSPFGL</sequence>
<dbReference type="InterPro" id="IPR001387">
    <property type="entry name" value="Cro/C1-type_HTH"/>
</dbReference>
<evidence type="ECO:0000313" key="7">
    <source>
        <dbReference type="EMBL" id="EPX84663.1"/>
    </source>
</evidence>
<feature type="region of interest" description="Disordered" evidence="5">
    <location>
        <begin position="450"/>
        <end position="473"/>
    </location>
</feature>
<dbReference type="GO" id="GO:0005829">
    <property type="term" value="C:cytosol"/>
    <property type="evidence" value="ECO:0007669"/>
    <property type="project" value="TreeGrafter"/>
</dbReference>
<comment type="caution">
    <text evidence="7">The sequence shown here is derived from an EMBL/GenBank/DDBJ whole genome shotgun (WGS) entry which is preliminary data.</text>
</comment>
<evidence type="ECO:0000259" key="6">
    <source>
        <dbReference type="PROSITE" id="PS50943"/>
    </source>
</evidence>
<dbReference type="InterPro" id="IPR050807">
    <property type="entry name" value="TransReg_Diox_bact_type"/>
</dbReference>
<dbReference type="OrthoDB" id="1123084at2"/>
<dbReference type="HOGENOM" id="CLU_046383_0_0_5"/>
<dbReference type="STRING" id="1123069.ruthe_02023"/>
<dbReference type="PANTHER" id="PTHR46797:SF23">
    <property type="entry name" value="HTH-TYPE TRANSCRIPTIONAL REGULATOR SUTR"/>
    <property type="match status" value="1"/>
</dbReference>
<dbReference type="PROSITE" id="PS50943">
    <property type="entry name" value="HTH_CROC1"/>
    <property type="match status" value="1"/>
</dbReference>
<dbReference type="InterPro" id="IPR010359">
    <property type="entry name" value="IrrE_HExxH"/>
</dbReference>
<dbReference type="InterPro" id="IPR026281">
    <property type="entry name" value="HTH_RamB"/>
</dbReference>
<dbReference type="Pfam" id="PF09856">
    <property type="entry name" value="ScfRs"/>
    <property type="match status" value="1"/>
</dbReference>